<evidence type="ECO:0000313" key="2">
    <source>
        <dbReference type="EMBL" id="SDL75952.1"/>
    </source>
</evidence>
<dbReference type="OrthoDB" id="3534347at2"/>
<organism evidence="2 3">
    <name type="scientific">Nonomuraea maritima</name>
    <dbReference type="NCBI Taxonomy" id="683260"/>
    <lineage>
        <taxon>Bacteria</taxon>
        <taxon>Bacillati</taxon>
        <taxon>Actinomycetota</taxon>
        <taxon>Actinomycetes</taxon>
        <taxon>Streptosporangiales</taxon>
        <taxon>Streptosporangiaceae</taxon>
        <taxon>Nonomuraea</taxon>
    </lineage>
</organism>
<gene>
    <name evidence="2" type="ORF">SAMN05421874_128121</name>
</gene>
<dbReference type="EMBL" id="FNFB01000028">
    <property type="protein sequence ID" value="SDL75952.1"/>
    <property type="molecule type" value="Genomic_DNA"/>
</dbReference>
<feature type="region of interest" description="Disordered" evidence="1">
    <location>
        <begin position="190"/>
        <end position="211"/>
    </location>
</feature>
<protein>
    <submittedName>
        <fullName evidence="2">Uncharacterized protein</fullName>
    </submittedName>
</protein>
<evidence type="ECO:0000313" key="3">
    <source>
        <dbReference type="Proteomes" id="UP000198683"/>
    </source>
</evidence>
<evidence type="ECO:0000256" key="1">
    <source>
        <dbReference type="SAM" id="MobiDB-lite"/>
    </source>
</evidence>
<dbReference type="RefSeq" id="WP_090772187.1">
    <property type="nucleotide sequence ID" value="NZ_FNFB01000028.1"/>
</dbReference>
<dbReference type="STRING" id="683260.SAMN05421874_128121"/>
<accession>A0A1G9MNU3</accession>
<name>A0A1G9MNU3_9ACTN</name>
<proteinExistence type="predicted"/>
<keyword evidence="3" id="KW-1185">Reference proteome</keyword>
<sequence length="211" mass="24588">MRDQLVATGDQYLDAFLLLSRGMRYPQRQLEDAETSLREAQKRDHTRNGFHGTAERRQRAEKRYDEAKRELDIARRIEDQADRDIRQTARPQLLALVDAEIEALWGDFYTPRDTTDWRTDPMPDDPTAWWELQPGAEVHIRYATTGVRWQFIELGEPHPDAPGMRIARYVERSEMRGVAVVELAVHPEQPVGRHARSTQMTITQPTKEEQV</sequence>
<dbReference type="Proteomes" id="UP000198683">
    <property type="component" value="Unassembled WGS sequence"/>
</dbReference>
<dbReference type="AlphaFoldDB" id="A0A1G9MNU3"/>
<feature type="region of interest" description="Disordered" evidence="1">
    <location>
        <begin position="33"/>
        <end position="64"/>
    </location>
</feature>
<reference evidence="2 3" key="1">
    <citation type="submission" date="2016-10" db="EMBL/GenBank/DDBJ databases">
        <authorList>
            <person name="de Groot N.N."/>
        </authorList>
    </citation>
    <scope>NUCLEOTIDE SEQUENCE [LARGE SCALE GENOMIC DNA]</scope>
    <source>
        <strain evidence="2 3">CGMCC 4.5681</strain>
    </source>
</reference>